<dbReference type="InterPro" id="IPR057309">
    <property type="entry name" value="PcsB_CC"/>
</dbReference>
<evidence type="ECO:0000256" key="1">
    <source>
        <dbReference type="ARBA" id="ARBA00022729"/>
    </source>
</evidence>
<dbReference type="EMBL" id="WBZB01000052">
    <property type="protein sequence ID" value="KAB3526354.1"/>
    <property type="molecule type" value="Genomic_DNA"/>
</dbReference>
<dbReference type="Proteomes" id="UP000465601">
    <property type="component" value="Unassembled WGS sequence"/>
</dbReference>
<keyword evidence="2" id="KW-0175">Coiled coil</keyword>
<evidence type="ECO:0000256" key="2">
    <source>
        <dbReference type="SAM" id="Coils"/>
    </source>
</evidence>
<feature type="domain" description="Peptidoglycan hydrolase PcsB coiled-coil" evidence="4">
    <location>
        <begin position="100"/>
        <end position="162"/>
    </location>
</feature>
<name>A0A833HLS0_9FIRM</name>
<keyword evidence="6" id="KW-1185">Reference proteome</keyword>
<feature type="coiled-coil region" evidence="2">
    <location>
        <begin position="56"/>
        <end position="104"/>
    </location>
</feature>
<dbReference type="AlphaFoldDB" id="A0A833HLS0"/>
<gene>
    <name evidence="5" type="ORF">F8153_13930</name>
</gene>
<sequence length="372" mass="43282">MVKGKRRYSVIFLLLGMIAFFGQQTNFATGQMEPHTEIHERLKEISEEERRVLESLFTLTQDIEAMEMEEEEITQEIDEINKEMRELEELLSRQEVTYSKKRKDLELVLQSYQRRGPGTYLEILLNSQSLGDFLRRLNTLRDLTKNTGDLLEEMEESKAQIQADKLKLDSMGDFLLEKQQDLRETLISKNILKEELNQRLAALEDEREVYQRNLENVTLLWNQLKPLFIQVTGEFTTMIEEGNLPPEALETTFQFPRIKGTINEDAFNHLIEDNAKLPELEFSFNVGAIEMSLPSHRLLLQGSFQIVDGNILRYVVKEGAFYGLPLEDASLEELFKEGYLEINLKPLLGKNRITSIEMKDGYIEMLVVPVFF</sequence>
<proteinExistence type="predicted"/>
<feature type="signal peptide" evidence="3">
    <location>
        <begin position="1"/>
        <end position="28"/>
    </location>
</feature>
<feature type="chain" id="PRO_5032711582" description="Peptidoglycan hydrolase PcsB coiled-coil domain-containing protein" evidence="3">
    <location>
        <begin position="29"/>
        <end position="372"/>
    </location>
</feature>
<dbReference type="Gene3D" id="6.10.250.3150">
    <property type="match status" value="1"/>
</dbReference>
<accession>A0A833HLS0</accession>
<evidence type="ECO:0000313" key="6">
    <source>
        <dbReference type="Proteomes" id="UP000465601"/>
    </source>
</evidence>
<protein>
    <recommendedName>
        <fullName evidence="4">Peptidoglycan hydrolase PcsB coiled-coil domain-containing protein</fullName>
    </recommendedName>
</protein>
<comment type="caution">
    <text evidence="5">The sequence shown here is derived from an EMBL/GenBank/DDBJ whole genome shotgun (WGS) entry which is preliminary data.</text>
</comment>
<evidence type="ECO:0000259" key="4">
    <source>
        <dbReference type="Pfam" id="PF24568"/>
    </source>
</evidence>
<dbReference type="Pfam" id="PF24568">
    <property type="entry name" value="CC_PcsB"/>
    <property type="match status" value="1"/>
</dbReference>
<evidence type="ECO:0000313" key="5">
    <source>
        <dbReference type="EMBL" id="KAB3526354.1"/>
    </source>
</evidence>
<dbReference type="RefSeq" id="WP_151866964.1">
    <property type="nucleotide sequence ID" value="NZ_WBZB01000052.1"/>
</dbReference>
<reference evidence="5 6" key="1">
    <citation type="submission" date="2019-10" db="EMBL/GenBank/DDBJ databases">
        <title>Alkaliphilus serpentinus sp. nov. and Alkaliphilus pronyensis sp. nov., two novel anaerobic alkaliphilic species isolated from the serpentinized-hosted hydrothermal field of the Prony Bay (New Caledonia).</title>
        <authorList>
            <person name="Postec A."/>
        </authorList>
    </citation>
    <scope>NUCLEOTIDE SEQUENCE [LARGE SCALE GENOMIC DNA]</scope>
    <source>
        <strain evidence="5 6">LacT</strain>
    </source>
</reference>
<dbReference type="OrthoDB" id="1706424at2"/>
<evidence type="ECO:0000256" key="3">
    <source>
        <dbReference type="SAM" id="SignalP"/>
    </source>
</evidence>
<keyword evidence="1 3" id="KW-0732">Signal</keyword>
<feature type="coiled-coil region" evidence="2">
    <location>
        <begin position="140"/>
        <end position="220"/>
    </location>
</feature>
<organism evidence="5 6">
    <name type="scientific">Alkaliphilus serpentinus</name>
    <dbReference type="NCBI Taxonomy" id="1482731"/>
    <lineage>
        <taxon>Bacteria</taxon>
        <taxon>Bacillati</taxon>
        <taxon>Bacillota</taxon>
        <taxon>Clostridia</taxon>
        <taxon>Peptostreptococcales</taxon>
        <taxon>Natronincolaceae</taxon>
        <taxon>Alkaliphilus</taxon>
    </lineage>
</organism>